<accession>A0A0P4RGN3</accession>
<gene>
    <name evidence="2" type="ORF">TPA0598_14_00040</name>
</gene>
<dbReference type="AlphaFoldDB" id="A0A0P4RGN3"/>
<evidence type="ECO:0000313" key="3">
    <source>
        <dbReference type="Proteomes" id="UP000048965"/>
    </source>
</evidence>
<feature type="compositionally biased region" description="Gly residues" evidence="1">
    <location>
        <begin position="70"/>
        <end position="87"/>
    </location>
</feature>
<evidence type="ECO:0000313" key="2">
    <source>
        <dbReference type="EMBL" id="GAO12929.1"/>
    </source>
</evidence>
<dbReference type="EMBL" id="BBNO01000014">
    <property type="protein sequence ID" value="GAO12929.1"/>
    <property type="molecule type" value="Genomic_DNA"/>
</dbReference>
<keyword evidence="3" id="KW-1185">Reference proteome</keyword>
<name>A0A0P4RGN3_9ACTN</name>
<proteinExistence type="predicted"/>
<organism evidence="2 3">
    <name type="scientific">Streptomyces lydicamycinicus</name>
    <dbReference type="NCBI Taxonomy" id="1546107"/>
    <lineage>
        <taxon>Bacteria</taxon>
        <taxon>Bacillati</taxon>
        <taxon>Actinomycetota</taxon>
        <taxon>Actinomycetes</taxon>
        <taxon>Kitasatosporales</taxon>
        <taxon>Streptomycetaceae</taxon>
        <taxon>Streptomyces</taxon>
    </lineage>
</organism>
<protein>
    <submittedName>
        <fullName evidence="2">Uncharacterized protein</fullName>
    </submittedName>
</protein>
<dbReference type="RefSeq" id="WP_063770856.1">
    <property type="nucleotide sequence ID" value="NZ_BBNO01000014.1"/>
</dbReference>
<reference evidence="2 3" key="2">
    <citation type="journal article" date="2015" name="Stand. Genomic Sci.">
        <title>Draft genome sequence of marine-derived Streptomyces sp. TP-A0598, a producer of anti-MRSA antibiotic lydicamycins.</title>
        <authorList>
            <person name="Komaki H."/>
            <person name="Ichikawa N."/>
            <person name="Hosoyama A."/>
            <person name="Fujita N."/>
            <person name="Igarashi Y."/>
        </authorList>
    </citation>
    <scope>NUCLEOTIDE SEQUENCE [LARGE SCALE GENOMIC DNA]</scope>
    <source>
        <strain evidence="2 3">NBRC 110027</strain>
    </source>
</reference>
<dbReference type="Proteomes" id="UP000048965">
    <property type="component" value="Unassembled WGS sequence"/>
</dbReference>
<reference evidence="3" key="1">
    <citation type="submission" date="2014-09" db="EMBL/GenBank/DDBJ databases">
        <title>Whole genome shotgun sequence of Streptomyces sp. NBRC 110027.</title>
        <authorList>
            <person name="Komaki H."/>
            <person name="Ichikawa N."/>
            <person name="Katano-Makiyama Y."/>
            <person name="Hosoyama A."/>
            <person name="Hashimoto M."/>
            <person name="Uohara A."/>
            <person name="Kitahashi Y."/>
            <person name="Ohji S."/>
            <person name="Kimura A."/>
            <person name="Yamazoe A."/>
            <person name="Igarashi Y."/>
            <person name="Fujita N."/>
        </authorList>
    </citation>
    <scope>NUCLEOTIDE SEQUENCE [LARGE SCALE GENOMIC DNA]</scope>
    <source>
        <strain evidence="3">NBRC 110027</strain>
    </source>
</reference>
<comment type="caution">
    <text evidence="2">The sequence shown here is derived from an EMBL/GenBank/DDBJ whole genome shotgun (WGS) entry which is preliminary data.</text>
</comment>
<sequence>MVMAGSEERVARAEEVLRGYGLSEVGWRRSPGGNLGELLTDLLEWCDATQHGFERALAAARAQRQAESPGTGGGATGRGGAGRAESA</sequence>
<evidence type="ECO:0000256" key="1">
    <source>
        <dbReference type="SAM" id="MobiDB-lite"/>
    </source>
</evidence>
<feature type="region of interest" description="Disordered" evidence="1">
    <location>
        <begin position="59"/>
        <end position="87"/>
    </location>
</feature>